<sequence>MRHVYAEGGAHRLFDGGRVDDVDVPSSVCAACVHNIDVTLEAAIENGLIQGPRMVPSVRSTLLDWDNTDTFVYEHIGSTAMPGRGASEQVVLHGQAVLELLRVPQTLTITFEEPESGACELLSKLRERL</sequence>
<dbReference type="Proteomes" id="UP001601992">
    <property type="component" value="Unassembled WGS sequence"/>
</dbReference>
<organism evidence="1 2">
    <name type="scientific">Nocardia jiangxiensis</name>
    <dbReference type="NCBI Taxonomy" id="282685"/>
    <lineage>
        <taxon>Bacteria</taxon>
        <taxon>Bacillati</taxon>
        <taxon>Actinomycetota</taxon>
        <taxon>Actinomycetes</taxon>
        <taxon>Mycobacteriales</taxon>
        <taxon>Nocardiaceae</taxon>
        <taxon>Nocardia</taxon>
    </lineage>
</organism>
<gene>
    <name evidence="1" type="ORF">ACFYXQ_24490</name>
</gene>
<comment type="caution">
    <text evidence="1">The sequence shown here is derived from an EMBL/GenBank/DDBJ whole genome shotgun (WGS) entry which is preliminary data.</text>
</comment>
<reference evidence="1 2" key="1">
    <citation type="submission" date="2024-10" db="EMBL/GenBank/DDBJ databases">
        <title>The Natural Products Discovery Center: Release of the First 8490 Sequenced Strains for Exploring Actinobacteria Biosynthetic Diversity.</title>
        <authorList>
            <person name="Kalkreuter E."/>
            <person name="Kautsar S.A."/>
            <person name="Yang D."/>
            <person name="Bader C.D."/>
            <person name="Teijaro C.N."/>
            <person name="Fluegel L."/>
            <person name="Davis C.M."/>
            <person name="Simpson J.R."/>
            <person name="Lauterbach L."/>
            <person name="Steele A.D."/>
            <person name="Gui C."/>
            <person name="Meng S."/>
            <person name="Li G."/>
            <person name="Viehrig K."/>
            <person name="Ye F."/>
            <person name="Su P."/>
            <person name="Kiefer A.F."/>
            <person name="Nichols A."/>
            <person name="Cepeda A.J."/>
            <person name="Yan W."/>
            <person name="Fan B."/>
            <person name="Jiang Y."/>
            <person name="Adhikari A."/>
            <person name="Zheng C.-J."/>
            <person name="Schuster L."/>
            <person name="Cowan T.M."/>
            <person name="Smanski M.J."/>
            <person name="Chevrette M.G."/>
            <person name="De Carvalho L.P.S."/>
            <person name="Shen B."/>
        </authorList>
    </citation>
    <scope>NUCLEOTIDE SEQUENCE [LARGE SCALE GENOMIC DNA]</scope>
    <source>
        <strain evidence="1 2">NPDC002593</strain>
    </source>
</reference>
<accession>A0ABW6S3T1</accession>
<dbReference type="RefSeq" id="WP_387405071.1">
    <property type="nucleotide sequence ID" value="NZ_JBIAQY010000008.1"/>
</dbReference>
<protein>
    <submittedName>
        <fullName evidence="1">Uncharacterized protein</fullName>
    </submittedName>
</protein>
<dbReference type="EMBL" id="JBIAQY010000008">
    <property type="protein sequence ID" value="MFF3570945.1"/>
    <property type="molecule type" value="Genomic_DNA"/>
</dbReference>
<evidence type="ECO:0000313" key="2">
    <source>
        <dbReference type="Proteomes" id="UP001601992"/>
    </source>
</evidence>
<keyword evidence="2" id="KW-1185">Reference proteome</keyword>
<evidence type="ECO:0000313" key="1">
    <source>
        <dbReference type="EMBL" id="MFF3570945.1"/>
    </source>
</evidence>
<proteinExistence type="predicted"/>
<name>A0ABW6S3T1_9NOCA</name>